<dbReference type="STRING" id="35760.BCHO_0445"/>
<comment type="caution">
    <text evidence="15">The sequence shown here is derived from an EMBL/GenBank/DDBJ whole genome shotgun (WGS) entry which is preliminary data.</text>
</comment>
<name>A0A087AHZ9_9BIFI</name>
<keyword evidence="5" id="KW-0028">Amino-acid biosynthesis</keyword>
<dbReference type="GO" id="GO:0006564">
    <property type="term" value="P:L-serine biosynthetic process"/>
    <property type="evidence" value="ECO:0007669"/>
    <property type="project" value="UniProtKB-KW"/>
</dbReference>
<reference evidence="15 16" key="1">
    <citation type="submission" date="2014-03" db="EMBL/GenBank/DDBJ databases">
        <title>Genomics of Bifidobacteria.</title>
        <authorList>
            <person name="Ventura M."/>
            <person name="Milani C."/>
            <person name="Lugli G.A."/>
        </authorList>
    </citation>
    <scope>NUCLEOTIDE SEQUENCE [LARGE SCALE GENOMIC DNA]</scope>
    <source>
        <strain evidence="15 16">LMG 10510</strain>
    </source>
</reference>
<dbReference type="EC" id="3.1.3.3" evidence="4"/>
<dbReference type="CDD" id="cd07500">
    <property type="entry name" value="HAD_PSP"/>
    <property type="match status" value="1"/>
</dbReference>
<evidence type="ECO:0000256" key="6">
    <source>
        <dbReference type="ARBA" id="ARBA00022723"/>
    </source>
</evidence>
<evidence type="ECO:0000313" key="16">
    <source>
        <dbReference type="Proteomes" id="UP000028995"/>
    </source>
</evidence>
<proteinExistence type="inferred from homology"/>
<dbReference type="GO" id="GO:0036424">
    <property type="term" value="F:L-phosphoserine phosphatase activity"/>
    <property type="evidence" value="ECO:0007669"/>
    <property type="project" value="InterPro"/>
</dbReference>
<dbReference type="InterPro" id="IPR023214">
    <property type="entry name" value="HAD_sf"/>
</dbReference>
<evidence type="ECO:0000256" key="9">
    <source>
        <dbReference type="ARBA" id="ARBA00023299"/>
    </source>
</evidence>
<keyword evidence="16" id="KW-1185">Reference proteome</keyword>
<feature type="compositionally biased region" description="Low complexity" evidence="14">
    <location>
        <begin position="9"/>
        <end position="21"/>
    </location>
</feature>
<evidence type="ECO:0000313" key="15">
    <source>
        <dbReference type="EMBL" id="KFI58399.1"/>
    </source>
</evidence>
<sequence>MSPIPLQILDDTPAADTPADGLPTLRRPGLLVMDVDSTLIDEEVIDELGEAAGVGERISAVTARAMNGELDFAQALDARVALLEGLPTSIFDDVYRRLHFTNGALQLIDELHRHGWKVGVVSGGFHEIVDRLAEAAGLDYRIANRLEVDDASHTLTGRVAGPIVTKDVKLRAMRRWAAADGVDAAQTVAVGDGANDLPMIDAAGLGIAFCAKPAVRAAAPHTIDERDLTRVLDYLRR</sequence>
<dbReference type="InterPro" id="IPR050582">
    <property type="entry name" value="HAD-like_SerB"/>
</dbReference>
<evidence type="ECO:0000256" key="2">
    <source>
        <dbReference type="ARBA" id="ARBA00005135"/>
    </source>
</evidence>
<dbReference type="Pfam" id="PF12710">
    <property type="entry name" value="HAD"/>
    <property type="match status" value="1"/>
</dbReference>
<dbReference type="EMBL" id="JGYU01000001">
    <property type="protein sequence ID" value="KFI58399.1"/>
    <property type="molecule type" value="Genomic_DNA"/>
</dbReference>
<dbReference type="SFLD" id="SFLDF00029">
    <property type="entry name" value="phosphoserine_phosphatase"/>
    <property type="match status" value="1"/>
</dbReference>
<dbReference type="RefSeq" id="WP_024540780.1">
    <property type="nucleotide sequence ID" value="NZ_JBQKLO010000007.1"/>
</dbReference>
<evidence type="ECO:0000256" key="8">
    <source>
        <dbReference type="ARBA" id="ARBA00022842"/>
    </source>
</evidence>
<dbReference type="OrthoDB" id="9792539at2"/>
<dbReference type="InterPro" id="IPR004469">
    <property type="entry name" value="PSP"/>
</dbReference>
<dbReference type="GO" id="GO:0005737">
    <property type="term" value="C:cytoplasm"/>
    <property type="evidence" value="ECO:0007669"/>
    <property type="project" value="TreeGrafter"/>
</dbReference>
<dbReference type="SUPFAM" id="SSF56784">
    <property type="entry name" value="HAD-like"/>
    <property type="match status" value="1"/>
</dbReference>
<dbReference type="AlphaFoldDB" id="A0A087AHZ9"/>
<feature type="active site" description="Nucleophile" evidence="13">
    <location>
        <position position="34"/>
    </location>
</feature>
<comment type="pathway">
    <text evidence="2">Amino-acid biosynthesis; L-serine biosynthesis; L-serine from 3-phospho-D-glycerate: step 3/3.</text>
</comment>
<dbReference type="Gene3D" id="3.40.50.1000">
    <property type="entry name" value="HAD superfamily/HAD-like"/>
    <property type="match status" value="1"/>
</dbReference>
<gene>
    <name evidence="15" type="ORF">BCHO_0445</name>
</gene>
<dbReference type="SFLD" id="SFLDS00003">
    <property type="entry name" value="Haloacid_Dehalogenase"/>
    <property type="match status" value="1"/>
</dbReference>
<evidence type="ECO:0000256" key="5">
    <source>
        <dbReference type="ARBA" id="ARBA00022605"/>
    </source>
</evidence>
<evidence type="ECO:0000256" key="4">
    <source>
        <dbReference type="ARBA" id="ARBA00012640"/>
    </source>
</evidence>
<evidence type="ECO:0000256" key="10">
    <source>
        <dbReference type="ARBA" id="ARBA00031693"/>
    </source>
</evidence>
<protein>
    <recommendedName>
        <fullName evidence="4">phosphoserine phosphatase</fullName>
        <ecNumber evidence="4">3.1.3.3</ecNumber>
    </recommendedName>
    <alternativeName>
        <fullName evidence="10">O-phosphoserine phosphohydrolase</fullName>
    </alternativeName>
</protein>
<feature type="active site" description="Proton donor" evidence="13">
    <location>
        <position position="36"/>
    </location>
</feature>
<evidence type="ECO:0000256" key="11">
    <source>
        <dbReference type="ARBA" id="ARBA00048138"/>
    </source>
</evidence>
<dbReference type="SFLD" id="SFLDG01137">
    <property type="entry name" value="C1.6.1:_Phosphoserine_Phosphat"/>
    <property type="match status" value="1"/>
</dbReference>
<evidence type="ECO:0000256" key="14">
    <source>
        <dbReference type="SAM" id="MobiDB-lite"/>
    </source>
</evidence>
<accession>A0A087AHZ9</accession>
<comment type="similarity">
    <text evidence="3">Belongs to the HAD-like hydrolase superfamily. SerB family.</text>
</comment>
<keyword evidence="9" id="KW-0718">Serine biosynthesis</keyword>
<dbReference type="Proteomes" id="UP000028995">
    <property type="component" value="Unassembled WGS sequence"/>
</dbReference>
<dbReference type="PANTHER" id="PTHR43344">
    <property type="entry name" value="PHOSPHOSERINE PHOSPHATASE"/>
    <property type="match status" value="1"/>
</dbReference>
<keyword evidence="7 15" id="KW-0378">Hydrolase</keyword>
<dbReference type="NCBIfam" id="TIGR01488">
    <property type="entry name" value="HAD-SF-IB"/>
    <property type="match status" value="1"/>
</dbReference>
<organism evidence="15 16">
    <name type="scientific">Bifidobacterium choerinum</name>
    <dbReference type="NCBI Taxonomy" id="35760"/>
    <lineage>
        <taxon>Bacteria</taxon>
        <taxon>Bacillati</taxon>
        <taxon>Actinomycetota</taxon>
        <taxon>Actinomycetes</taxon>
        <taxon>Bifidobacteriales</taxon>
        <taxon>Bifidobacteriaceae</taxon>
        <taxon>Bifidobacterium</taxon>
    </lineage>
</organism>
<dbReference type="NCBIfam" id="TIGR00338">
    <property type="entry name" value="serB"/>
    <property type="match status" value="1"/>
</dbReference>
<dbReference type="UniPathway" id="UPA00135">
    <property type="reaction ID" value="UER00198"/>
</dbReference>
<feature type="region of interest" description="Disordered" evidence="14">
    <location>
        <begin position="1"/>
        <end position="21"/>
    </location>
</feature>
<comment type="cofactor">
    <cofactor evidence="1">
        <name>Mg(2+)</name>
        <dbReference type="ChEBI" id="CHEBI:18420"/>
    </cofactor>
</comment>
<evidence type="ECO:0000256" key="7">
    <source>
        <dbReference type="ARBA" id="ARBA00022801"/>
    </source>
</evidence>
<dbReference type="InterPro" id="IPR036412">
    <property type="entry name" value="HAD-like_sf"/>
</dbReference>
<dbReference type="PANTHER" id="PTHR43344:SF2">
    <property type="entry name" value="PHOSPHOSERINE PHOSPHATASE"/>
    <property type="match status" value="1"/>
</dbReference>
<dbReference type="GO" id="GO:0000287">
    <property type="term" value="F:magnesium ion binding"/>
    <property type="evidence" value="ECO:0007669"/>
    <property type="project" value="TreeGrafter"/>
</dbReference>
<evidence type="ECO:0000256" key="1">
    <source>
        <dbReference type="ARBA" id="ARBA00001946"/>
    </source>
</evidence>
<dbReference type="SFLD" id="SFLDG01136">
    <property type="entry name" value="C1.6:_Phosphoserine_Phosphatas"/>
    <property type="match status" value="1"/>
</dbReference>
<comment type="catalytic activity">
    <reaction evidence="12">
        <text>O-phospho-D-serine + H2O = D-serine + phosphate</text>
        <dbReference type="Rhea" id="RHEA:24873"/>
        <dbReference type="ChEBI" id="CHEBI:15377"/>
        <dbReference type="ChEBI" id="CHEBI:35247"/>
        <dbReference type="ChEBI" id="CHEBI:43474"/>
        <dbReference type="ChEBI" id="CHEBI:58680"/>
        <dbReference type="EC" id="3.1.3.3"/>
    </reaction>
</comment>
<keyword evidence="6" id="KW-0479">Metal-binding</keyword>
<dbReference type="eggNOG" id="COG0560">
    <property type="taxonomic scope" value="Bacteria"/>
</dbReference>
<evidence type="ECO:0000256" key="3">
    <source>
        <dbReference type="ARBA" id="ARBA00009184"/>
    </source>
</evidence>
<evidence type="ECO:0000256" key="13">
    <source>
        <dbReference type="PIRSR" id="PIRSR604469-1"/>
    </source>
</evidence>
<comment type="catalytic activity">
    <reaction evidence="11">
        <text>O-phospho-L-serine + H2O = L-serine + phosphate</text>
        <dbReference type="Rhea" id="RHEA:21208"/>
        <dbReference type="ChEBI" id="CHEBI:15377"/>
        <dbReference type="ChEBI" id="CHEBI:33384"/>
        <dbReference type="ChEBI" id="CHEBI:43474"/>
        <dbReference type="ChEBI" id="CHEBI:57524"/>
        <dbReference type="EC" id="3.1.3.3"/>
    </reaction>
</comment>
<keyword evidence="8" id="KW-0460">Magnesium</keyword>
<evidence type="ECO:0000256" key="12">
    <source>
        <dbReference type="ARBA" id="ARBA00048523"/>
    </source>
</evidence>